<evidence type="ECO:0000256" key="2">
    <source>
        <dbReference type="ARBA" id="ARBA00022737"/>
    </source>
</evidence>
<dbReference type="PANTHER" id="PTHR18849:SF0">
    <property type="entry name" value="CILIA- AND FLAGELLA-ASSOCIATED PROTEIN 410-RELATED"/>
    <property type="match status" value="1"/>
</dbReference>
<dbReference type="InterPro" id="IPR001611">
    <property type="entry name" value="Leu-rich_rpt"/>
</dbReference>
<dbReference type="FunFam" id="3.80.10.10:FF:000094">
    <property type="entry name" value="protein C21orf2 isoform X1"/>
    <property type="match status" value="1"/>
</dbReference>
<feature type="region of interest" description="Disordered" evidence="3">
    <location>
        <begin position="184"/>
        <end position="343"/>
    </location>
</feature>
<sequence>MTKLTEEMIIARSKQSDLSQIKKLNCWGSELSDVSIIRRLKGVEVLALSVNKISNLADFEECPNLQELYLRKNNIQDINDLVYLQNLAKLKYLWLEENPCVDASGANYRRIVLRALPNLKKLDNVEVTPEEVRDAMRSPMTEQPAQSQQQIREEPIEEDYESNYRQQAANSGFRGHSPIREVRESQPLPPQSMQQSPEGTESECASDPIDRPPSISSPIQRTPLNHRHNDNYSPSENNHTPSPRYQNQRMQQSYERSPDDSPQISGNYRDPRGHMSTSMSTHSMKDYYQGQQPPAHYRHSQSDLTGGNGDWEENNQNGNHREYPQEKTRRGMITNGGSQDRYPDERRENFYQYRNGNMSREDFGEDLRRGRSENTVISNAVLSHLAGLHRRPVNRSSNLLSAVLCLVKELDYPSLEVVEHAVRCRLDELADSV</sequence>
<gene>
    <name evidence="5" type="ORF">CHIRRI_LOCUS3339</name>
</gene>
<protein>
    <recommendedName>
        <fullName evidence="4">U2A'/phosphoprotein 32 family A C-terminal domain-containing protein</fullName>
    </recommendedName>
</protein>
<feature type="compositionally biased region" description="Polar residues" evidence="3">
    <location>
        <begin position="231"/>
        <end position="266"/>
    </location>
</feature>
<feature type="compositionally biased region" description="Basic and acidic residues" evidence="3">
    <location>
        <begin position="319"/>
        <end position="329"/>
    </location>
</feature>
<evidence type="ECO:0000313" key="6">
    <source>
        <dbReference type="Proteomes" id="UP001153620"/>
    </source>
</evidence>
<dbReference type="AlphaFoldDB" id="A0A9N9RNK5"/>
<reference evidence="5" key="2">
    <citation type="submission" date="2022-10" db="EMBL/GenBank/DDBJ databases">
        <authorList>
            <consortium name="ENA_rothamsted_submissions"/>
            <consortium name="culmorum"/>
            <person name="King R."/>
        </authorList>
    </citation>
    <scope>NUCLEOTIDE SEQUENCE</scope>
</reference>
<dbReference type="GO" id="GO:0007010">
    <property type="term" value="P:cytoskeleton organization"/>
    <property type="evidence" value="ECO:0007669"/>
    <property type="project" value="TreeGrafter"/>
</dbReference>
<reference evidence="5" key="1">
    <citation type="submission" date="2022-01" db="EMBL/GenBank/DDBJ databases">
        <authorList>
            <person name="King R."/>
        </authorList>
    </citation>
    <scope>NUCLEOTIDE SEQUENCE</scope>
</reference>
<dbReference type="GO" id="GO:0036064">
    <property type="term" value="C:ciliary basal body"/>
    <property type="evidence" value="ECO:0007669"/>
    <property type="project" value="UniProtKB-ARBA"/>
</dbReference>
<feature type="compositionally biased region" description="Polar residues" evidence="3">
    <location>
        <begin position="140"/>
        <end position="150"/>
    </location>
</feature>
<evidence type="ECO:0000313" key="5">
    <source>
        <dbReference type="EMBL" id="CAG9800396.1"/>
    </source>
</evidence>
<evidence type="ECO:0000259" key="4">
    <source>
        <dbReference type="SMART" id="SM00446"/>
    </source>
</evidence>
<dbReference type="Pfam" id="PF14580">
    <property type="entry name" value="LRR_9"/>
    <property type="match status" value="1"/>
</dbReference>
<dbReference type="Proteomes" id="UP001153620">
    <property type="component" value="Chromosome 1"/>
</dbReference>
<organism evidence="5 6">
    <name type="scientific">Chironomus riparius</name>
    <dbReference type="NCBI Taxonomy" id="315576"/>
    <lineage>
        <taxon>Eukaryota</taxon>
        <taxon>Metazoa</taxon>
        <taxon>Ecdysozoa</taxon>
        <taxon>Arthropoda</taxon>
        <taxon>Hexapoda</taxon>
        <taxon>Insecta</taxon>
        <taxon>Pterygota</taxon>
        <taxon>Neoptera</taxon>
        <taxon>Endopterygota</taxon>
        <taxon>Diptera</taxon>
        <taxon>Nematocera</taxon>
        <taxon>Chironomoidea</taxon>
        <taxon>Chironomidae</taxon>
        <taxon>Chironominae</taxon>
        <taxon>Chironomus</taxon>
    </lineage>
</organism>
<dbReference type="SMART" id="SM00446">
    <property type="entry name" value="LRRcap"/>
    <property type="match status" value="1"/>
</dbReference>
<keyword evidence="6" id="KW-1185">Reference proteome</keyword>
<dbReference type="GO" id="GO:0097733">
    <property type="term" value="C:photoreceptor cell cilium"/>
    <property type="evidence" value="ECO:0007669"/>
    <property type="project" value="UniProtKB-ARBA"/>
</dbReference>
<dbReference type="InterPro" id="IPR032675">
    <property type="entry name" value="LRR_dom_sf"/>
</dbReference>
<dbReference type="EMBL" id="OU895877">
    <property type="protein sequence ID" value="CAG9800396.1"/>
    <property type="molecule type" value="Genomic_DNA"/>
</dbReference>
<feature type="domain" description="U2A'/phosphoprotein 32 family A C-terminal" evidence="4">
    <location>
        <begin position="105"/>
        <end position="123"/>
    </location>
</feature>
<name>A0A9N9RNK5_9DIPT</name>
<feature type="region of interest" description="Disordered" evidence="3">
    <location>
        <begin position="130"/>
        <end position="153"/>
    </location>
</feature>
<dbReference type="PANTHER" id="PTHR18849">
    <property type="entry name" value="LEUCINE RICH REPEAT PROTEIN"/>
    <property type="match status" value="1"/>
</dbReference>
<keyword evidence="2" id="KW-0677">Repeat</keyword>
<dbReference type="SUPFAM" id="SSF52058">
    <property type="entry name" value="L domain-like"/>
    <property type="match status" value="1"/>
</dbReference>
<proteinExistence type="predicted"/>
<accession>A0A9N9RNK5</accession>
<keyword evidence="1" id="KW-0433">Leucine-rich repeat</keyword>
<dbReference type="OrthoDB" id="1517790at2759"/>
<dbReference type="InterPro" id="IPR003603">
    <property type="entry name" value="U2A'_phosphoprotein32A_C"/>
</dbReference>
<evidence type="ECO:0000256" key="1">
    <source>
        <dbReference type="ARBA" id="ARBA00022614"/>
    </source>
</evidence>
<dbReference type="Gene3D" id="3.80.10.10">
    <property type="entry name" value="Ribonuclease Inhibitor"/>
    <property type="match status" value="1"/>
</dbReference>
<evidence type="ECO:0000256" key="3">
    <source>
        <dbReference type="SAM" id="MobiDB-lite"/>
    </source>
</evidence>
<dbReference type="PROSITE" id="PS51450">
    <property type="entry name" value="LRR"/>
    <property type="match status" value="1"/>
</dbReference>